<evidence type="ECO:0000313" key="3">
    <source>
        <dbReference type="Proteomes" id="UP000006786"/>
    </source>
</evidence>
<proteinExistence type="predicted"/>
<keyword evidence="3" id="KW-1185">Reference proteome</keyword>
<reference evidence="2 3" key="1">
    <citation type="journal article" date="2012" name="J. Bacteriol.">
        <title>Genome Sequence of Nitratireductor pacificus Type Strain pht-3B.</title>
        <authorList>
            <person name="Lai Q."/>
            <person name="Li G."/>
            <person name="Shao Z."/>
        </authorList>
    </citation>
    <scope>NUCLEOTIDE SEQUENCE [LARGE SCALE GENOMIC DNA]</scope>
    <source>
        <strain evidence="3">pht-3B</strain>
    </source>
</reference>
<evidence type="ECO:0000313" key="2">
    <source>
        <dbReference type="EMBL" id="EKF20304.1"/>
    </source>
</evidence>
<dbReference type="Pfam" id="PF08818">
    <property type="entry name" value="DUF1801"/>
    <property type="match status" value="1"/>
</dbReference>
<feature type="domain" description="YdhG-like" evidence="1">
    <location>
        <begin position="26"/>
        <end position="133"/>
    </location>
</feature>
<dbReference type="OrthoDB" id="328972at2"/>
<dbReference type="eggNOG" id="COG5646">
    <property type="taxonomic scope" value="Bacteria"/>
</dbReference>
<gene>
    <name evidence="2" type="ORF">NA2_03582</name>
</gene>
<dbReference type="SUPFAM" id="SSF159888">
    <property type="entry name" value="YdhG-like"/>
    <property type="match status" value="1"/>
</dbReference>
<sequence>MPAAMREPYATPQVAAAFSAFPDAARERLLAARTLILDVARRTEGVGAIEETLKWGQPSYATPETGSGSPIRLGIPKSDQFDWALFVHCQTELTRRFAAHYPDVFTFESARALLFRADEAIPEDALRHCIAMALTYHLRR</sequence>
<dbReference type="AlphaFoldDB" id="K2LRC9"/>
<protein>
    <recommendedName>
        <fullName evidence="1">YdhG-like domain-containing protein</fullName>
    </recommendedName>
</protein>
<dbReference type="STRING" id="391937.NA2_03582"/>
<organism evidence="2 3">
    <name type="scientific">Nitratireductor pacificus pht-3B</name>
    <dbReference type="NCBI Taxonomy" id="391937"/>
    <lineage>
        <taxon>Bacteria</taxon>
        <taxon>Pseudomonadati</taxon>
        <taxon>Pseudomonadota</taxon>
        <taxon>Alphaproteobacteria</taxon>
        <taxon>Hyphomicrobiales</taxon>
        <taxon>Phyllobacteriaceae</taxon>
        <taxon>Nitratireductor</taxon>
    </lineage>
</organism>
<dbReference type="Proteomes" id="UP000006786">
    <property type="component" value="Unassembled WGS sequence"/>
</dbReference>
<accession>K2LRC9</accession>
<dbReference type="EMBL" id="AMRM01000003">
    <property type="protein sequence ID" value="EKF20304.1"/>
    <property type="molecule type" value="Genomic_DNA"/>
</dbReference>
<comment type="caution">
    <text evidence="2">The sequence shown here is derived from an EMBL/GenBank/DDBJ whole genome shotgun (WGS) entry which is preliminary data.</text>
</comment>
<dbReference type="InterPro" id="IPR014922">
    <property type="entry name" value="YdhG-like"/>
</dbReference>
<evidence type="ECO:0000259" key="1">
    <source>
        <dbReference type="Pfam" id="PF08818"/>
    </source>
</evidence>
<dbReference type="PATRIC" id="fig|391937.3.peg.741"/>
<name>K2LRC9_9HYPH</name>